<dbReference type="AlphaFoldDB" id="A0A2N8S3B2"/>
<accession>A0A2N8S3B2</accession>
<gene>
    <name evidence="1" type="ORF">CXK92_10510</name>
</gene>
<evidence type="ECO:0000313" key="2">
    <source>
        <dbReference type="Proteomes" id="UP000235925"/>
    </source>
</evidence>
<proteinExistence type="predicted"/>
<dbReference type="OrthoDB" id="4568976at2"/>
<reference evidence="1 2" key="1">
    <citation type="submission" date="2018-01" db="EMBL/GenBank/DDBJ databases">
        <title>Denitrification phenotypes of diverse strains of Pseudomonas stutzeri.</title>
        <authorList>
            <person name="Milligan D.A."/>
            <person name="Bergaust L."/>
            <person name="Bakken L.R."/>
            <person name="Frostegard A."/>
        </authorList>
    </citation>
    <scope>NUCLEOTIDE SEQUENCE [LARGE SCALE GENOMIC DNA]</scope>
    <source>
        <strain evidence="1 2">KC</strain>
    </source>
</reference>
<sequence length="298" mass="31469">MPWKRLIGPLRPVAAESGLAAWYAGVCEGAGTNDPFCLAVYGGRLAVTPGLAFLGGYQAALRALWPDAPPGLGALCTTERRKLRPADMATRWDDGNLSGSKDFVTAGEAVQWLLVSAREEGAGESPRLGLFAVEPAARGVSLTAGPQLPIVPDIAHGRLCLERALGERLPGDGWSDYVKPFRTHEDLYVLAALTAWLHGVALQERGPRSLMLRLLGILSGAAEVARLSADEPAAHLLLAALLEQFAALQPDVESALAAGDGTHAALWQRDRAVLGLAREAQARRLQHAIAALGFGDTA</sequence>
<comment type="caution">
    <text evidence="1">The sequence shown here is derived from an EMBL/GenBank/DDBJ whole genome shotgun (WGS) entry which is preliminary data.</text>
</comment>
<dbReference type="GO" id="GO:0016627">
    <property type="term" value="F:oxidoreductase activity, acting on the CH-CH group of donors"/>
    <property type="evidence" value="ECO:0007669"/>
    <property type="project" value="InterPro"/>
</dbReference>
<evidence type="ECO:0000313" key="1">
    <source>
        <dbReference type="EMBL" id="PNF81102.1"/>
    </source>
</evidence>
<dbReference type="Gene3D" id="2.40.110.10">
    <property type="entry name" value="Butyryl-CoA Dehydrogenase, subunit A, domain 2"/>
    <property type="match status" value="1"/>
</dbReference>
<dbReference type="SUPFAM" id="SSF56645">
    <property type="entry name" value="Acyl-CoA dehydrogenase NM domain-like"/>
    <property type="match status" value="1"/>
</dbReference>
<dbReference type="EMBL" id="POUN01000003">
    <property type="protein sequence ID" value="PNF81102.1"/>
    <property type="molecule type" value="Genomic_DNA"/>
</dbReference>
<dbReference type="InterPro" id="IPR046373">
    <property type="entry name" value="Acyl-CoA_Oxase/DH_mid-dom_sf"/>
</dbReference>
<protein>
    <submittedName>
        <fullName evidence="1">Acyl-CoA dehydrogenase</fullName>
    </submittedName>
</protein>
<organism evidence="1 2">
    <name type="scientific">Stutzerimonas stutzeri</name>
    <name type="common">Pseudomonas stutzeri</name>
    <dbReference type="NCBI Taxonomy" id="316"/>
    <lineage>
        <taxon>Bacteria</taxon>
        <taxon>Pseudomonadati</taxon>
        <taxon>Pseudomonadota</taxon>
        <taxon>Gammaproteobacteria</taxon>
        <taxon>Pseudomonadales</taxon>
        <taxon>Pseudomonadaceae</taxon>
        <taxon>Stutzerimonas</taxon>
    </lineage>
</organism>
<name>A0A2N8S3B2_STUST</name>
<dbReference type="Proteomes" id="UP000235925">
    <property type="component" value="Unassembled WGS sequence"/>
</dbReference>
<dbReference type="InterPro" id="IPR009100">
    <property type="entry name" value="AcylCoA_DH/oxidase_NM_dom_sf"/>
</dbReference>